<proteinExistence type="predicted"/>
<evidence type="ECO:0000313" key="1">
    <source>
        <dbReference type="EMBL" id="QHT97656.1"/>
    </source>
</evidence>
<reference evidence="1" key="1">
    <citation type="journal article" date="2020" name="Nature">
        <title>Giant virus diversity and host interactions through global metagenomics.</title>
        <authorList>
            <person name="Schulz F."/>
            <person name="Roux S."/>
            <person name="Paez-Espino D."/>
            <person name="Jungbluth S."/>
            <person name="Walsh D.A."/>
            <person name="Denef V.J."/>
            <person name="McMahon K.D."/>
            <person name="Konstantinidis K.T."/>
            <person name="Eloe-Fadrosh E.A."/>
            <person name="Kyrpides N.C."/>
            <person name="Woyke T."/>
        </authorList>
    </citation>
    <scope>NUCLEOTIDE SEQUENCE</scope>
    <source>
        <strain evidence="1">GVMAG-M-3300025572-1</strain>
    </source>
</reference>
<organism evidence="1">
    <name type="scientific">viral metagenome</name>
    <dbReference type="NCBI Taxonomy" id="1070528"/>
    <lineage>
        <taxon>unclassified sequences</taxon>
        <taxon>metagenomes</taxon>
        <taxon>organismal metagenomes</taxon>
    </lineage>
</organism>
<name>A0A6C0IYX9_9ZZZZ</name>
<accession>A0A6C0IYX9</accession>
<protein>
    <submittedName>
        <fullName evidence="1">Uncharacterized protein</fullName>
    </submittedName>
</protein>
<dbReference type="EMBL" id="MN740283">
    <property type="protein sequence ID" value="QHT97656.1"/>
    <property type="molecule type" value="Genomic_DNA"/>
</dbReference>
<sequence>MNLEGPIYPRWDFRSIIQSSSSSTEIWRSMLREPLKELLDYWRQSGRPENLREVYCRGIYEGILRDRWPCFQLSLIEEYPEFYSCVRAGLEQAWSDLRFCLHYGEEGPCLLIDSQMGEPLDFSADQKRQILELLRYRFTVSLLINGEESTVGILPSKRARDIYQRIFWLDSAQLNSTPPGSLRPV</sequence>
<dbReference type="AlphaFoldDB" id="A0A6C0IYX9"/>